<protein>
    <recommendedName>
        <fullName evidence="3">CopG family transcriptional regulator</fullName>
    </recommendedName>
</protein>
<evidence type="ECO:0000313" key="1">
    <source>
        <dbReference type="EMBL" id="MXV52445.1"/>
    </source>
</evidence>
<reference evidence="1 2" key="1">
    <citation type="submission" date="2019-11" db="EMBL/GenBank/DDBJ databases">
        <title>Pedobacter sp. HMF7647 Genome sequencing and assembly.</title>
        <authorList>
            <person name="Kang H."/>
            <person name="Kim H."/>
            <person name="Joh K."/>
        </authorList>
    </citation>
    <scope>NUCLEOTIDE SEQUENCE [LARGE SCALE GENOMIC DNA]</scope>
    <source>
        <strain evidence="1 2">HMF7647</strain>
    </source>
</reference>
<dbReference type="RefSeq" id="WP_160845612.1">
    <property type="nucleotide sequence ID" value="NZ_WVHT01000007.1"/>
</dbReference>
<name>A0A7K1YCZ7_9SPHI</name>
<proteinExistence type="predicted"/>
<accession>A0A7K1YCZ7</accession>
<gene>
    <name evidence="1" type="ORF">GS399_15830</name>
</gene>
<sequence>MTDYKNKLGNLANKLKTEQPKMPIQEVTPIKQKIKEEEAQLNVWIPKVLLKKVKSHGIEHDLSLKEMAIQALTAYINA</sequence>
<dbReference type="Proteomes" id="UP000466586">
    <property type="component" value="Unassembled WGS sequence"/>
</dbReference>
<organism evidence="1 2">
    <name type="scientific">Hufsiella arboris</name>
    <dbReference type="NCBI Taxonomy" id="2695275"/>
    <lineage>
        <taxon>Bacteria</taxon>
        <taxon>Pseudomonadati</taxon>
        <taxon>Bacteroidota</taxon>
        <taxon>Sphingobacteriia</taxon>
        <taxon>Sphingobacteriales</taxon>
        <taxon>Sphingobacteriaceae</taxon>
        <taxon>Hufsiella</taxon>
    </lineage>
</organism>
<dbReference type="EMBL" id="WVHT01000007">
    <property type="protein sequence ID" value="MXV52445.1"/>
    <property type="molecule type" value="Genomic_DNA"/>
</dbReference>
<keyword evidence="2" id="KW-1185">Reference proteome</keyword>
<evidence type="ECO:0000313" key="2">
    <source>
        <dbReference type="Proteomes" id="UP000466586"/>
    </source>
</evidence>
<comment type="caution">
    <text evidence="1">The sequence shown here is derived from an EMBL/GenBank/DDBJ whole genome shotgun (WGS) entry which is preliminary data.</text>
</comment>
<dbReference type="AlphaFoldDB" id="A0A7K1YCZ7"/>
<evidence type="ECO:0008006" key="3">
    <source>
        <dbReference type="Google" id="ProtNLM"/>
    </source>
</evidence>